<dbReference type="AlphaFoldDB" id="A0AAN9F392"/>
<dbReference type="EMBL" id="JAYWIO010000004">
    <property type="protein sequence ID" value="KAK7267166.1"/>
    <property type="molecule type" value="Genomic_DNA"/>
</dbReference>
<name>A0AAN9F392_CROPI</name>
<comment type="caution">
    <text evidence="1">The sequence shown here is derived from an EMBL/GenBank/DDBJ whole genome shotgun (WGS) entry which is preliminary data.</text>
</comment>
<reference evidence="1 2" key="1">
    <citation type="submission" date="2024-01" db="EMBL/GenBank/DDBJ databases">
        <title>The genomes of 5 underutilized Papilionoideae crops provide insights into root nodulation and disease resistanc.</title>
        <authorList>
            <person name="Yuan L."/>
        </authorList>
    </citation>
    <scope>NUCLEOTIDE SEQUENCE [LARGE SCALE GENOMIC DNA]</scope>
    <source>
        <strain evidence="1">ZHUSHIDOU_FW_LH</strain>
        <tissue evidence="1">Leaf</tissue>
    </source>
</reference>
<protein>
    <submittedName>
        <fullName evidence="1">Uncharacterized protein</fullName>
    </submittedName>
</protein>
<evidence type="ECO:0000313" key="1">
    <source>
        <dbReference type="EMBL" id="KAK7267166.1"/>
    </source>
</evidence>
<accession>A0AAN9F392</accession>
<evidence type="ECO:0000313" key="2">
    <source>
        <dbReference type="Proteomes" id="UP001372338"/>
    </source>
</evidence>
<gene>
    <name evidence="1" type="ORF">RIF29_19830</name>
</gene>
<sequence>MDKADTGIEDDESLNHDATTYISLAKYLEDMSLWDMFETIEKEKISIRTYLDAINFAYSMESSAAIMQSDNARAELDSFKKGIVQLSKTFKRRKSLESKHETLCRVIKDIISRRTQIELLLKELKVEVTVKDLEEYDKEEKKESKKGKKRKKMN</sequence>
<proteinExistence type="predicted"/>
<keyword evidence="2" id="KW-1185">Reference proteome</keyword>
<organism evidence="1 2">
    <name type="scientific">Crotalaria pallida</name>
    <name type="common">Smooth rattlebox</name>
    <name type="synonym">Crotalaria striata</name>
    <dbReference type="NCBI Taxonomy" id="3830"/>
    <lineage>
        <taxon>Eukaryota</taxon>
        <taxon>Viridiplantae</taxon>
        <taxon>Streptophyta</taxon>
        <taxon>Embryophyta</taxon>
        <taxon>Tracheophyta</taxon>
        <taxon>Spermatophyta</taxon>
        <taxon>Magnoliopsida</taxon>
        <taxon>eudicotyledons</taxon>
        <taxon>Gunneridae</taxon>
        <taxon>Pentapetalae</taxon>
        <taxon>rosids</taxon>
        <taxon>fabids</taxon>
        <taxon>Fabales</taxon>
        <taxon>Fabaceae</taxon>
        <taxon>Papilionoideae</taxon>
        <taxon>50 kb inversion clade</taxon>
        <taxon>genistoids sensu lato</taxon>
        <taxon>core genistoids</taxon>
        <taxon>Crotalarieae</taxon>
        <taxon>Crotalaria</taxon>
    </lineage>
</organism>
<dbReference type="Proteomes" id="UP001372338">
    <property type="component" value="Unassembled WGS sequence"/>
</dbReference>